<dbReference type="PANTHER" id="PTHR43133">
    <property type="entry name" value="RNA POLYMERASE ECF-TYPE SIGMA FACTO"/>
    <property type="match status" value="1"/>
</dbReference>
<dbReference type="GO" id="GO:0003677">
    <property type="term" value="F:DNA binding"/>
    <property type="evidence" value="ECO:0007669"/>
    <property type="project" value="UniProtKB-KW"/>
</dbReference>
<dbReference type="AlphaFoldDB" id="T1CKI0"/>
<dbReference type="InterPro" id="IPR013249">
    <property type="entry name" value="RNA_pol_sigma70_r4_t2"/>
</dbReference>
<reference evidence="8" key="2">
    <citation type="journal article" date="2014" name="ISME J.">
        <title>Microbial stratification in low pH oxic and suboxic macroscopic growths along an acid mine drainage.</title>
        <authorList>
            <person name="Mendez-Garcia C."/>
            <person name="Mesa V."/>
            <person name="Sprenger R.R."/>
            <person name="Richter M."/>
            <person name="Diez M.S."/>
            <person name="Solano J."/>
            <person name="Bargiela R."/>
            <person name="Golyshina O.V."/>
            <person name="Manteca A."/>
            <person name="Ramos J.L."/>
            <person name="Gallego J.R."/>
            <person name="Llorente I."/>
            <person name="Martins Dos Santos V.A."/>
            <person name="Jensen O.N."/>
            <person name="Pelaez A.I."/>
            <person name="Sanchez J."/>
            <person name="Ferrer M."/>
        </authorList>
    </citation>
    <scope>NUCLEOTIDE SEQUENCE</scope>
</reference>
<dbReference type="GO" id="GO:0016987">
    <property type="term" value="F:sigma factor activity"/>
    <property type="evidence" value="ECO:0007669"/>
    <property type="project" value="UniProtKB-KW"/>
</dbReference>
<proteinExistence type="inferred from homology"/>
<evidence type="ECO:0000256" key="5">
    <source>
        <dbReference type="ARBA" id="ARBA00023163"/>
    </source>
</evidence>
<dbReference type="EMBL" id="AUZX01005404">
    <property type="protein sequence ID" value="EQD68014.1"/>
    <property type="molecule type" value="Genomic_DNA"/>
</dbReference>
<feature type="non-terminal residue" evidence="8">
    <location>
        <position position="1"/>
    </location>
</feature>
<dbReference type="NCBIfam" id="TIGR02937">
    <property type="entry name" value="sigma70-ECF"/>
    <property type="match status" value="1"/>
</dbReference>
<dbReference type="InterPro" id="IPR013325">
    <property type="entry name" value="RNA_pol_sigma_r2"/>
</dbReference>
<dbReference type="InterPro" id="IPR007627">
    <property type="entry name" value="RNA_pol_sigma70_r2"/>
</dbReference>
<protein>
    <submittedName>
        <fullName evidence="8">RNA polymerase sigma-70 domain protein</fullName>
    </submittedName>
</protein>
<gene>
    <name evidence="8" type="ORF">B1A_07503</name>
</gene>
<keyword evidence="5" id="KW-0804">Transcription</keyword>
<keyword evidence="2" id="KW-0805">Transcription regulation</keyword>
<dbReference type="GO" id="GO:0006352">
    <property type="term" value="P:DNA-templated transcription initiation"/>
    <property type="evidence" value="ECO:0007669"/>
    <property type="project" value="InterPro"/>
</dbReference>
<keyword evidence="3" id="KW-0731">Sigma factor</keyword>
<accession>T1CKI0</accession>
<evidence type="ECO:0000256" key="4">
    <source>
        <dbReference type="ARBA" id="ARBA00023125"/>
    </source>
</evidence>
<comment type="similarity">
    <text evidence="1">Belongs to the sigma-70 factor family. ECF subfamily.</text>
</comment>
<feature type="domain" description="RNA polymerase sigma factor 70 region 4 type 2" evidence="7">
    <location>
        <begin position="95"/>
        <end position="139"/>
    </location>
</feature>
<evidence type="ECO:0000313" key="8">
    <source>
        <dbReference type="EMBL" id="EQD68014.1"/>
    </source>
</evidence>
<dbReference type="Pfam" id="PF08281">
    <property type="entry name" value="Sigma70_r4_2"/>
    <property type="match status" value="1"/>
</dbReference>
<dbReference type="Pfam" id="PF04542">
    <property type="entry name" value="Sigma70_r2"/>
    <property type="match status" value="1"/>
</dbReference>
<dbReference type="Gene3D" id="1.10.10.10">
    <property type="entry name" value="Winged helix-like DNA-binding domain superfamily/Winged helix DNA-binding domain"/>
    <property type="match status" value="1"/>
</dbReference>
<dbReference type="InterPro" id="IPR014284">
    <property type="entry name" value="RNA_pol_sigma-70_dom"/>
</dbReference>
<organism evidence="8">
    <name type="scientific">mine drainage metagenome</name>
    <dbReference type="NCBI Taxonomy" id="410659"/>
    <lineage>
        <taxon>unclassified sequences</taxon>
        <taxon>metagenomes</taxon>
        <taxon>ecological metagenomes</taxon>
    </lineage>
</organism>
<dbReference type="InterPro" id="IPR039425">
    <property type="entry name" value="RNA_pol_sigma-70-like"/>
</dbReference>
<sequence>VRRNFPYLPDTEDVVQDALLKAYENIDKYRPAWPLKNWLLTITYRMAISHIRHRGVNARLMDRLHRHATVAISTTADATMDRDESRSLWNTAAKLLTPTQFRAVWLLYAENMNRDEIAKILGKTRPTTKLILYRAKKKLQKHFGATAVSSTRNAGGSRDIQGVFL</sequence>
<name>T1CKI0_9ZZZZ</name>
<evidence type="ECO:0000256" key="3">
    <source>
        <dbReference type="ARBA" id="ARBA00023082"/>
    </source>
</evidence>
<keyword evidence="4" id="KW-0238">DNA-binding</keyword>
<dbReference type="SUPFAM" id="SSF88946">
    <property type="entry name" value="Sigma2 domain of RNA polymerase sigma factors"/>
    <property type="match status" value="1"/>
</dbReference>
<evidence type="ECO:0000256" key="2">
    <source>
        <dbReference type="ARBA" id="ARBA00023015"/>
    </source>
</evidence>
<dbReference type="InterPro" id="IPR013324">
    <property type="entry name" value="RNA_pol_sigma_r3/r4-like"/>
</dbReference>
<evidence type="ECO:0000259" key="7">
    <source>
        <dbReference type="Pfam" id="PF08281"/>
    </source>
</evidence>
<evidence type="ECO:0000256" key="1">
    <source>
        <dbReference type="ARBA" id="ARBA00010641"/>
    </source>
</evidence>
<evidence type="ECO:0000259" key="6">
    <source>
        <dbReference type="Pfam" id="PF04542"/>
    </source>
</evidence>
<comment type="caution">
    <text evidence="8">The sequence shown here is derived from an EMBL/GenBank/DDBJ whole genome shotgun (WGS) entry which is preliminary data.</text>
</comment>
<dbReference type="InterPro" id="IPR036388">
    <property type="entry name" value="WH-like_DNA-bd_sf"/>
</dbReference>
<reference evidence="8" key="1">
    <citation type="submission" date="2013-08" db="EMBL/GenBank/DDBJ databases">
        <authorList>
            <person name="Mendez C."/>
            <person name="Richter M."/>
            <person name="Ferrer M."/>
            <person name="Sanchez J."/>
        </authorList>
    </citation>
    <scope>NUCLEOTIDE SEQUENCE</scope>
</reference>
<dbReference type="PANTHER" id="PTHR43133:SF8">
    <property type="entry name" value="RNA POLYMERASE SIGMA FACTOR HI_1459-RELATED"/>
    <property type="match status" value="1"/>
</dbReference>
<feature type="non-terminal residue" evidence="8">
    <location>
        <position position="165"/>
    </location>
</feature>
<feature type="domain" description="RNA polymerase sigma-70 region 2" evidence="6">
    <location>
        <begin position="8"/>
        <end position="54"/>
    </location>
</feature>
<dbReference type="Gene3D" id="1.10.1740.10">
    <property type="match status" value="1"/>
</dbReference>
<dbReference type="SUPFAM" id="SSF88659">
    <property type="entry name" value="Sigma3 and sigma4 domains of RNA polymerase sigma factors"/>
    <property type="match status" value="1"/>
</dbReference>